<sequence length="420" mass="47519">MIRMHNAIKGRAGGGAEMVGRRHKLKALQVAADLAPGRYPDGDGLYLRVTPTRTKSWMFLWKRSGKRYEMGMGRLLDVSLKEARLKADEARAILLRGGNPLTDMEERKVANEMKTFAAVADDFISIMKPSWSNPKHAAQWTMTLGDAYCEKLRKVPVQEIDTEHVLQVLTPHWQSKPETASRIRGRIEKVLDFAKTKGWRSGDNPARWNGHLKNALPTRKRETVKHHKALPYQEVPAFYQLLSDAMAARALQFLILTASRSGEVLGATWQEIDWEAAVWTVPAVRMKDREEHRVPLVPTAIAILKALYEIRSGDFIFFGQAAKKPLSGMAMGMLLRRMKVDVTVHGFRSSFRDWAGDATNFSRDIAEAALAHSVGNKVELAYRRSDALEKRRKMMAAWANYVRKASGNTIISFPEQKKIR</sequence>
<evidence type="ECO:0000256" key="2">
    <source>
        <dbReference type="ARBA" id="ARBA00022908"/>
    </source>
</evidence>
<proteinExistence type="inferred from homology"/>
<dbReference type="CDD" id="cd00801">
    <property type="entry name" value="INT_P4_C"/>
    <property type="match status" value="1"/>
</dbReference>
<evidence type="ECO:0000259" key="5">
    <source>
        <dbReference type="PROSITE" id="PS51898"/>
    </source>
</evidence>
<dbReference type="SUPFAM" id="SSF56349">
    <property type="entry name" value="DNA breaking-rejoining enzymes"/>
    <property type="match status" value="1"/>
</dbReference>
<dbReference type="PANTHER" id="PTHR30629:SF2">
    <property type="entry name" value="PROPHAGE INTEGRASE INTS-RELATED"/>
    <property type="match status" value="1"/>
</dbReference>
<dbReference type="Gene3D" id="1.10.443.10">
    <property type="entry name" value="Intergrase catalytic core"/>
    <property type="match status" value="1"/>
</dbReference>
<protein>
    <submittedName>
        <fullName evidence="6">Integrase</fullName>
    </submittedName>
</protein>
<gene>
    <name evidence="6" type="primary">int_2</name>
    <name evidence="6" type="ORF">GCM10007923_55660</name>
</gene>
<dbReference type="Gene3D" id="3.30.160.390">
    <property type="entry name" value="Integrase, DNA-binding domain"/>
    <property type="match status" value="1"/>
</dbReference>
<keyword evidence="2" id="KW-0229">DNA integration</keyword>
<evidence type="ECO:0000256" key="1">
    <source>
        <dbReference type="ARBA" id="ARBA00008857"/>
    </source>
</evidence>
<dbReference type="Pfam" id="PF22022">
    <property type="entry name" value="Phage_int_M"/>
    <property type="match status" value="1"/>
</dbReference>
<evidence type="ECO:0000256" key="4">
    <source>
        <dbReference type="ARBA" id="ARBA00023172"/>
    </source>
</evidence>
<feature type="domain" description="Tyr recombinase" evidence="5">
    <location>
        <begin position="225"/>
        <end position="395"/>
    </location>
</feature>
<dbReference type="Gene3D" id="1.10.150.130">
    <property type="match status" value="1"/>
</dbReference>
<dbReference type="InterPro" id="IPR053876">
    <property type="entry name" value="Phage_int_M"/>
</dbReference>
<dbReference type="InterPro" id="IPR002104">
    <property type="entry name" value="Integrase_catalytic"/>
</dbReference>
<dbReference type="EMBL" id="BSOP01000050">
    <property type="protein sequence ID" value="GLR54349.1"/>
    <property type="molecule type" value="Genomic_DNA"/>
</dbReference>
<dbReference type="Pfam" id="PF13356">
    <property type="entry name" value="Arm-DNA-bind_3"/>
    <property type="match status" value="1"/>
</dbReference>
<dbReference type="PANTHER" id="PTHR30629">
    <property type="entry name" value="PROPHAGE INTEGRASE"/>
    <property type="match status" value="1"/>
</dbReference>
<dbReference type="RefSeq" id="WP_425314259.1">
    <property type="nucleotide sequence ID" value="NZ_BSOP01000050.1"/>
</dbReference>
<evidence type="ECO:0000313" key="6">
    <source>
        <dbReference type="EMBL" id="GLR54349.1"/>
    </source>
</evidence>
<dbReference type="InterPro" id="IPR013762">
    <property type="entry name" value="Integrase-like_cat_sf"/>
</dbReference>
<accession>A0ABQ5ZRI3</accession>
<dbReference type="Pfam" id="PF00589">
    <property type="entry name" value="Phage_integrase"/>
    <property type="match status" value="1"/>
</dbReference>
<evidence type="ECO:0000256" key="3">
    <source>
        <dbReference type="ARBA" id="ARBA00023125"/>
    </source>
</evidence>
<reference evidence="7" key="1">
    <citation type="journal article" date="2019" name="Int. J. Syst. Evol. Microbiol.">
        <title>The Global Catalogue of Microorganisms (GCM) 10K type strain sequencing project: providing services to taxonomists for standard genome sequencing and annotation.</title>
        <authorList>
            <consortium name="The Broad Institute Genomics Platform"/>
            <consortium name="The Broad Institute Genome Sequencing Center for Infectious Disease"/>
            <person name="Wu L."/>
            <person name="Ma J."/>
        </authorList>
    </citation>
    <scope>NUCLEOTIDE SEQUENCE [LARGE SCALE GENOMIC DNA]</scope>
    <source>
        <strain evidence="7">NBRC 102122</strain>
    </source>
</reference>
<evidence type="ECO:0000313" key="7">
    <source>
        <dbReference type="Proteomes" id="UP001156702"/>
    </source>
</evidence>
<keyword evidence="7" id="KW-1185">Reference proteome</keyword>
<comment type="caution">
    <text evidence="6">The sequence shown here is derived from an EMBL/GenBank/DDBJ whole genome shotgun (WGS) entry which is preliminary data.</text>
</comment>
<keyword evidence="4" id="KW-0233">DNA recombination</keyword>
<name>A0ABQ5ZRI3_9HYPH</name>
<keyword evidence="3" id="KW-0238">DNA-binding</keyword>
<dbReference type="Proteomes" id="UP001156702">
    <property type="component" value="Unassembled WGS sequence"/>
</dbReference>
<organism evidence="6 7">
    <name type="scientific">Shinella yambaruensis</name>
    <dbReference type="NCBI Taxonomy" id="415996"/>
    <lineage>
        <taxon>Bacteria</taxon>
        <taxon>Pseudomonadati</taxon>
        <taxon>Pseudomonadota</taxon>
        <taxon>Alphaproteobacteria</taxon>
        <taxon>Hyphomicrobiales</taxon>
        <taxon>Rhizobiaceae</taxon>
        <taxon>Shinella</taxon>
    </lineage>
</organism>
<dbReference type="InterPro" id="IPR010998">
    <property type="entry name" value="Integrase_recombinase_N"/>
</dbReference>
<comment type="similarity">
    <text evidence="1">Belongs to the 'phage' integrase family.</text>
</comment>
<dbReference type="PROSITE" id="PS51898">
    <property type="entry name" value="TYR_RECOMBINASE"/>
    <property type="match status" value="1"/>
</dbReference>
<dbReference type="InterPro" id="IPR050808">
    <property type="entry name" value="Phage_Integrase"/>
</dbReference>
<dbReference type="InterPro" id="IPR011010">
    <property type="entry name" value="DNA_brk_join_enz"/>
</dbReference>
<dbReference type="InterPro" id="IPR025166">
    <property type="entry name" value="Integrase_DNA_bind_dom"/>
</dbReference>
<dbReference type="InterPro" id="IPR038488">
    <property type="entry name" value="Integrase_DNA-bd_sf"/>
</dbReference>